<evidence type="ECO:0000313" key="9">
    <source>
        <dbReference type="EMBL" id="VDN09058.1"/>
    </source>
</evidence>
<keyword evidence="3 4" id="KW-0378">Hydrolase</keyword>
<evidence type="ECO:0000256" key="4">
    <source>
        <dbReference type="PIRNR" id="PIRNR000988"/>
    </source>
</evidence>
<evidence type="ECO:0000259" key="8">
    <source>
        <dbReference type="Pfam" id="PF03372"/>
    </source>
</evidence>
<feature type="disulfide bond" description="Essential for enzymatic activity" evidence="6">
    <location>
        <begin position="191"/>
        <end position="227"/>
    </location>
</feature>
<dbReference type="Proteomes" id="UP000281553">
    <property type="component" value="Unassembled WGS sequence"/>
</dbReference>
<accession>A0A3P7LGQ4</accession>
<dbReference type="OrthoDB" id="10061407at2759"/>
<name>A0A3P7LGQ4_DIBLA</name>
<evidence type="ECO:0000256" key="1">
    <source>
        <dbReference type="ARBA" id="ARBA00007359"/>
    </source>
</evidence>
<organism evidence="9 10">
    <name type="scientific">Dibothriocephalus latus</name>
    <name type="common">Fish tapeworm</name>
    <name type="synonym">Diphyllobothrium latum</name>
    <dbReference type="NCBI Taxonomy" id="60516"/>
    <lineage>
        <taxon>Eukaryota</taxon>
        <taxon>Metazoa</taxon>
        <taxon>Spiralia</taxon>
        <taxon>Lophotrochozoa</taxon>
        <taxon>Platyhelminthes</taxon>
        <taxon>Cestoda</taxon>
        <taxon>Eucestoda</taxon>
        <taxon>Diphyllobothriidea</taxon>
        <taxon>Diphyllobothriidae</taxon>
        <taxon>Dibothriocephalus</taxon>
    </lineage>
</organism>
<dbReference type="EMBL" id="UYRU01046320">
    <property type="protein sequence ID" value="VDN09058.1"/>
    <property type="molecule type" value="Genomic_DNA"/>
</dbReference>
<sequence>MPKKIQLIALILCISACSAIKMASFNIQVFGKTKSQKSDVMELLSLIIRNYDLVFIQEIRDGSSKAFKRLLMFVNNYTSPNQKVVYAGTTSPRYGRSSSKEQYGIIFNPKKVKVIKESEVKVSKKDFERPPYCYSLKTVGKTSLSFAALAIHIDPDDVSAELDKLYSTVPQCTQASNTANIIVLGDMNAGCSYLPKKKKEQLQLFKDTSFKWMITDDMDTTVAKKDCPYDRFIVQGKTLLDRIVPNSAKPMKFDKIFNLNQKFAKTVSDHYPIEMEIR</sequence>
<dbReference type="InterPro" id="IPR005135">
    <property type="entry name" value="Endo/exonuclease/phosphatase"/>
</dbReference>
<feature type="active site" evidence="5">
    <location>
        <position position="101"/>
    </location>
</feature>
<evidence type="ECO:0000256" key="2">
    <source>
        <dbReference type="ARBA" id="ARBA00022722"/>
    </source>
</evidence>
<dbReference type="GO" id="GO:0005634">
    <property type="term" value="C:nucleus"/>
    <property type="evidence" value="ECO:0007669"/>
    <property type="project" value="TreeGrafter"/>
</dbReference>
<dbReference type="Gene3D" id="3.60.10.10">
    <property type="entry name" value="Endonuclease/exonuclease/phosphatase"/>
    <property type="match status" value="1"/>
</dbReference>
<dbReference type="PIRSF" id="PIRSF000988">
    <property type="entry name" value="DNase_I_euk"/>
    <property type="match status" value="1"/>
</dbReference>
<dbReference type="PANTHER" id="PTHR11371:SF31">
    <property type="entry name" value="EXTRACELLULAR NUCLEASE"/>
    <property type="match status" value="1"/>
</dbReference>
<feature type="signal peptide" evidence="7">
    <location>
        <begin position="1"/>
        <end position="19"/>
    </location>
</feature>
<evidence type="ECO:0000256" key="7">
    <source>
        <dbReference type="SAM" id="SignalP"/>
    </source>
</evidence>
<feature type="active site" evidence="5">
    <location>
        <position position="152"/>
    </location>
</feature>
<dbReference type="GO" id="GO:0003677">
    <property type="term" value="F:DNA binding"/>
    <property type="evidence" value="ECO:0007669"/>
    <property type="project" value="TreeGrafter"/>
</dbReference>
<dbReference type="PRINTS" id="PR00130">
    <property type="entry name" value="DNASEI"/>
</dbReference>
<reference evidence="9 10" key="1">
    <citation type="submission" date="2018-11" db="EMBL/GenBank/DDBJ databases">
        <authorList>
            <consortium name="Pathogen Informatics"/>
        </authorList>
    </citation>
    <scope>NUCLEOTIDE SEQUENCE [LARGE SCALE GENOMIC DNA]</scope>
</reference>
<evidence type="ECO:0000313" key="10">
    <source>
        <dbReference type="Proteomes" id="UP000281553"/>
    </source>
</evidence>
<evidence type="ECO:0000256" key="6">
    <source>
        <dbReference type="PIRSR" id="PIRSR000988-2"/>
    </source>
</evidence>
<feature type="chain" id="PRO_5018100688" description="Deoxyribonuclease" evidence="7">
    <location>
        <begin position="20"/>
        <end position="278"/>
    </location>
</feature>
<dbReference type="GO" id="GO:0006308">
    <property type="term" value="P:DNA catabolic process"/>
    <property type="evidence" value="ECO:0007669"/>
    <property type="project" value="InterPro"/>
</dbReference>
<keyword evidence="10" id="KW-1185">Reference proteome</keyword>
<keyword evidence="2 4" id="KW-0540">Nuclease</keyword>
<keyword evidence="7" id="KW-0732">Signal</keyword>
<keyword evidence="6" id="KW-1015">Disulfide bond</keyword>
<protein>
    <recommendedName>
        <fullName evidence="4">Deoxyribonuclease</fullName>
    </recommendedName>
</protein>
<evidence type="ECO:0000256" key="3">
    <source>
        <dbReference type="ARBA" id="ARBA00022801"/>
    </source>
</evidence>
<keyword evidence="4" id="KW-0255">Endonuclease</keyword>
<dbReference type="PANTHER" id="PTHR11371">
    <property type="entry name" value="DEOXYRIBONUCLEASE"/>
    <property type="match status" value="1"/>
</dbReference>
<dbReference type="SMART" id="SM00476">
    <property type="entry name" value="DNaseIc"/>
    <property type="match status" value="1"/>
</dbReference>
<feature type="domain" description="Endonuclease/exonuclease/phosphatase" evidence="8">
    <location>
        <begin position="23"/>
        <end position="270"/>
    </location>
</feature>
<dbReference type="GO" id="GO:0004530">
    <property type="term" value="F:deoxyribonuclease I activity"/>
    <property type="evidence" value="ECO:0007669"/>
    <property type="project" value="TreeGrafter"/>
</dbReference>
<comment type="similarity">
    <text evidence="1 4">Belongs to the DNase I family.</text>
</comment>
<dbReference type="Pfam" id="PF03372">
    <property type="entry name" value="Exo_endo_phos"/>
    <property type="match status" value="1"/>
</dbReference>
<gene>
    <name evidence="9" type="ORF">DILT_LOCUS4889</name>
</gene>
<dbReference type="AlphaFoldDB" id="A0A3P7LGQ4"/>
<dbReference type="InterPro" id="IPR036691">
    <property type="entry name" value="Endo/exonu/phosph_ase_sf"/>
</dbReference>
<dbReference type="SUPFAM" id="SSF56219">
    <property type="entry name" value="DNase I-like"/>
    <property type="match status" value="1"/>
</dbReference>
<dbReference type="InterPro" id="IPR016202">
    <property type="entry name" value="DNase_I"/>
</dbReference>
<proteinExistence type="inferred from homology"/>
<evidence type="ECO:0000256" key="5">
    <source>
        <dbReference type="PIRSR" id="PIRSR000988-1"/>
    </source>
</evidence>